<feature type="domain" description="HTH gntR-type" evidence="5">
    <location>
        <begin position="13"/>
        <end position="81"/>
    </location>
</feature>
<proteinExistence type="predicted"/>
<evidence type="ECO:0000256" key="1">
    <source>
        <dbReference type="ARBA" id="ARBA00023015"/>
    </source>
</evidence>
<comment type="caution">
    <text evidence="6">The sequence shown here is derived from an EMBL/GenBank/DDBJ whole genome shotgun (WGS) entry which is preliminary data.</text>
</comment>
<evidence type="ECO:0000313" key="6">
    <source>
        <dbReference type="EMBL" id="MBD8043935.1"/>
    </source>
</evidence>
<dbReference type="SMART" id="SM00345">
    <property type="entry name" value="HTH_GNTR"/>
    <property type="match status" value="1"/>
</dbReference>
<dbReference type="RefSeq" id="WP_191746877.1">
    <property type="nucleotide sequence ID" value="NZ_JACSQC010000004.1"/>
</dbReference>
<evidence type="ECO:0000256" key="4">
    <source>
        <dbReference type="SAM" id="MobiDB-lite"/>
    </source>
</evidence>
<keyword evidence="2" id="KW-0238">DNA-binding</keyword>
<dbReference type="InterPro" id="IPR036388">
    <property type="entry name" value="WH-like_DNA-bd_sf"/>
</dbReference>
<dbReference type="PANTHER" id="PTHR38445">
    <property type="entry name" value="HTH-TYPE TRANSCRIPTIONAL REPRESSOR YTRA"/>
    <property type="match status" value="1"/>
</dbReference>
<organism evidence="6 7">
    <name type="scientific">Arthrobacter pullicola</name>
    <dbReference type="NCBI Taxonomy" id="2762224"/>
    <lineage>
        <taxon>Bacteria</taxon>
        <taxon>Bacillati</taxon>
        <taxon>Actinomycetota</taxon>
        <taxon>Actinomycetes</taxon>
        <taxon>Micrococcales</taxon>
        <taxon>Micrococcaceae</taxon>
        <taxon>Arthrobacter</taxon>
    </lineage>
</organism>
<dbReference type="SUPFAM" id="SSF46785">
    <property type="entry name" value="Winged helix' DNA-binding domain"/>
    <property type="match status" value="1"/>
</dbReference>
<keyword evidence="1" id="KW-0805">Transcription regulation</keyword>
<dbReference type="Gene3D" id="1.10.10.10">
    <property type="entry name" value="Winged helix-like DNA-binding domain superfamily/Winged helix DNA-binding domain"/>
    <property type="match status" value="1"/>
</dbReference>
<keyword evidence="3" id="KW-0804">Transcription</keyword>
<name>A0ABR8YIB2_9MICC</name>
<evidence type="ECO:0000256" key="3">
    <source>
        <dbReference type="ARBA" id="ARBA00023163"/>
    </source>
</evidence>
<sequence>MSARISVDLQSPVPPYEQIRVQISTLAASGVLSPGDRLPTIRMLAADLGVAPGTVARAYKELESDGIVTAMRRKGTVIAPQPPGTQHPRPTPRELTAAVENLLTLARRHGISDPELLRLLGTALRSSPGDTEAPATTLEQ</sequence>
<evidence type="ECO:0000313" key="7">
    <source>
        <dbReference type="Proteomes" id="UP000652763"/>
    </source>
</evidence>
<dbReference type="PANTHER" id="PTHR38445:SF9">
    <property type="entry name" value="HTH-TYPE TRANSCRIPTIONAL REPRESSOR YTRA"/>
    <property type="match status" value="1"/>
</dbReference>
<keyword evidence="7" id="KW-1185">Reference proteome</keyword>
<accession>A0ABR8YIB2</accession>
<evidence type="ECO:0000256" key="2">
    <source>
        <dbReference type="ARBA" id="ARBA00023125"/>
    </source>
</evidence>
<dbReference type="InterPro" id="IPR000524">
    <property type="entry name" value="Tscrpt_reg_HTH_GntR"/>
</dbReference>
<reference evidence="6 7" key="1">
    <citation type="submission" date="2020-08" db="EMBL/GenBank/DDBJ databases">
        <title>A Genomic Blueprint of the Chicken Gut Microbiome.</title>
        <authorList>
            <person name="Gilroy R."/>
            <person name="Ravi A."/>
            <person name="Getino M."/>
            <person name="Pursley I."/>
            <person name="Horton D.L."/>
            <person name="Alikhan N.-F."/>
            <person name="Baker D."/>
            <person name="Gharbi K."/>
            <person name="Hall N."/>
            <person name="Watson M."/>
            <person name="Adriaenssens E.M."/>
            <person name="Foster-Nyarko E."/>
            <person name="Jarju S."/>
            <person name="Secka A."/>
            <person name="Antonio M."/>
            <person name="Oren A."/>
            <person name="Chaudhuri R."/>
            <person name="La Ragione R.M."/>
            <person name="Hildebrand F."/>
            <person name="Pallen M.J."/>
        </authorList>
    </citation>
    <scope>NUCLEOTIDE SEQUENCE [LARGE SCALE GENOMIC DNA]</scope>
    <source>
        <strain evidence="6 7">Sa2BUA2</strain>
    </source>
</reference>
<dbReference type="InterPro" id="IPR036390">
    <property type="entry name" value="WH_DNA-bd_sf"/>
</dbReference>
<dbReference type="CDD" id="cd07377">
    <property type="entry name" value="WHTH_GntR"/>
    <property type="match status" value="1"/>
</dbReference>
<dbReference type="Proteomes" id="UP000652763">
    <property type="component" value="Unassembled WGS sequence"/>
</dbReference>
<evidence type="ECO:0000259" key="5">
    <source>
        <dbReference type="PROSITE" id="PS50949"/>
    </source>
</evidence>
<gene>
    <name evidence="6" type="ORF">H9638_08970</name>
</gene>
<dbReference type="EMBL" id="JACSQC010000004">
    <property type="protein sequence ID" value="MBD8043935.1"/>
    <property type="molecule type" value="Genomic_DNA"/>
</dbReference>
<dbReference type="PROSITE" id="PS50949">
    <property type="entry name" value="HTH_GNTR"/>
    <property type="match status" value="1"/>
</dbReference>
<protein>
    <submittedName>
        <fullName evidence="6">GntR family transcriptional regulator</fullName>
    </submittedName>
</protein>
<dbReference type="Pfam" id="PF00392">
    <property type="entry name" value="GntR"/>
    <property type="match status" value="1"/>
</dbReference>
<feature type="region of interest" description="Disordered" evidence="4">
    <location>
        <begin position="73"/>
        <end position="92"/>
    </location>
</feature>